<dbReference type="Proteomes" id="UP000077875">
    <property type="component" value="Chromosome"/>
</dbReference>
<dbReference type="EMBL" id="CP015243">
    <property type="protein sequence ID" value="ANF57197.1"/>
    <property type="molecule type" value="Genomic_DNA"/>
</dbReference>
<feature type="transmembrane region" description="Helical" evidence="6">
    <location>
        <begin position="346"/>
        <end position="369"/>
    </location>
</feature>
<sequence>MNTDTARKSDSFLRKVPWGLFLAVIAALVIILLPEQEGLPVAGQRMLAILVFAVIVWISESLSYEVSALTIIAMIAFLIGLAPSIDDPSVIIGTSRALGMGLTGFASPALLLVAVALFIAVAMTHTGLDRRIALITLSRFGARPKRVLLAALAVTIVLSLLVPSATARVACVVPIMLGAVAAFGVDKRSKLAGGLMILVAQATSIWNVGIMTAAAQNLLTIGFMQNIIGESVTWTDWLVAGAPWSILMTVVVYFVILRVMPPETETIEGGTDTVKRQLAELGPLTRSEKFLLSVMLILLMVWSTGGKLHPFDTSSTTLVGLAILMMPGIGVMSWRDVQLKIPWGTVLVFGAGISLGTAMLTTQAGAWLAQLLVSSLGMEQMSPFMVFTALSAFLVIIHLGFASATALASAMLPIMIAVLSHIGGDINVLGMSMLLGFVLSFGFILPINAPQNMVCIGTETFTSRQFIHTGIYLTLIGYALMLLLALTYWHWLGWI</sequence>
<keyword evidence="5 6" id="KW-0472">Membrane</keyword>
<reference evidence="7 8" key="1">
    <citation type="submission" date="2016-04" db="EMBL/GenBank/DDBJ databases">
        <title>Complete Genome Sequence of Halotalea alkalilenta IHB B 13600.</title>
        <authorList>
            <person name="Swarnkar M.K."/>
            <person name="Sharma A."/>
            <person name="Kaushal K."/>
            <person name="Soni R."/>
            <person name="Rana S."/>
            <person name="Singh A.K."/>
            <person name="Gulati A."/>
        </authorList>
    </citation>
    <scope>NUCLEOTIDE SEQUENCE [LARGE SCALE GENOMIC DNA]</scope>
    <source>
        <strain evidence="7 8">IHB B 13600</strain>
    </source>
</reference>
<feature type="transmembrane region" description="Helical" evidence="6">
    <location>
        <begin position="145"/>
        <end position="161"/>
    </location>
</feature>
<dbReference type="PIRSF" id="PIRSF002457">
    <property type="entry name" value="DASS"/>
    <property type="match status" value="1"/>
</dbReference>
<accession>A0A172YD81</accession>
<organism evidence="7 8">
    <name type="scientific">Halotalea alkalilenta</name>
    <dbReference type="NCBI Taxonomy" id="376489"/>
    <lineage>
        <taxon>Bacteria</taxon>
        <taxon>Pseudomonadati</taxon>
        <taxon>Pseudomonadota</taxon>
        <taxon>Gammaproteobacteria</taxon>
        <taxon>Oceanospirillales</taxon>
        <taxon>Halomonadaceae</taxon>
        <taxon>Halotalea</taxon>
    </lineage>
</organism>
<dbReference type="PANTHER" id="PTHR10283">
    <property type="entry name" value="SOLUTE CARRIER FAMILY 13 MEMBER"/>
    <property type="match status" value="1"/>
</dbReference>
<evidence type="ECO:0000256" key="1">
    <source>
        <dbReference type="ARBA" id="ARBA00004141"/>
    </source>
</evidence>
<feature type="transmembrane region" description="Helical" evidence="6">
    <location>
        <begin position="406"/>
        <end position="423"/>
    </location>
</feature>
<feature type="transmembrane region" description="Helical" evidence="6">
    <location>
        <begin position="192"/>
        <end position="214"/>
    </location>
</feature>
<feature type="transmembrane region" description="Helical" evidence="6">
    <location>
        <begin position="105"/>
        <end position="124"/>
    </location>
</feature>
<dbReference type="PANTHER" id="PTHR10283:SF82">
    <property type="entry name" value="SOLUTE CARRIER FAMILY 13 MEMBER 2"/>
    <property type="match status" value="1"/>
</dbReference>
<feature type="transmembrane region" description="Helical" evidence="6">
    <location>
        <begin position="381"/>
        <end position="399"/>
    </location>
</feature>
<evidence type="ECO:0000313" key="7">
    <source>
        <dbReference type="EMBL" id="ANF57197.1"/>
    </source>
</evidence>
<dbReference type="NCBIfam" id="TIGR00785">
    <property type="entry name" value="dass"/>
    <property type="match status" value="1"/>
</dbReference>
<dbReference type="KEGG" id="haa:A5892_06730"/>
<comment type="subcellular location">
    <subcellularLocation>
        <location evidence="1">Membrane</location>
        <topology evidence="1">Multi-pass membrane protein</topology>
    </subcellularLocation>
</comment>
<dbReference type="STRING" id="376489.A5892_06730"/>
<protein>
    <recommendedName>
        <fullName evidence="9">Anion transporter</fullName>
    </recommendedName>
</protein>
<feature type="transmembrane region" description="Helical" evidence="6">
    <location>
        <begin position="66"/>
        <end position="85"/>
    </location>
</feature>
<name>A0A172YD81_9GAMM</name>
<evidence type="ECO:0000256" key="4">
    <source>
        <dbReference type="ARBA" id="ARBA00022989"/>
    </source>
</evidence>
<evidence type="ECO:0008006" key="9">
    <source>
        <dbReference type="Google" id="ProtNLM"/>
    </source>
</evidence>
<feature type="transmembrane region" description="Helical" evidence="6">
    <location>
        <begin position="167"/>
        <end position="185"/>
    </location>
</feature>
<evidence type="ECO:0000313" key="8">
    <source>
        <dbReference type="Proteomes" id="UP000077875"/>
    </source>
</evidence>
<dbReference type="InterPro" id="IPR001898">
    <property type="entry name" value="SLC13A/DASS"/>
</dbReference>
<dbReference type="Pfam" id="PF00939">
    <property type="entry name" value="Na_sulph_symp"/>
    <property type="match status" value="1"/>
</dbReference>
<dbReference type="InterPro" id="IPR030676">
    <property type="entry name" value="CitT-rel"/>
</dbReference>
<keyword evidence="8" id="KW-1185">Reference proteome</keyword>
<evidence type="ECO:0000256" key="5">
    <source>
        <dbReference type="ARBA" id="ARBA00023136"/>
    </source>
</evidence>
<dbReference type="GO" id="GO:0008514">
    <property type="term" value="F:organic anion transmembrane transporter activity"/>
    <property type="evidence" value="ECO:0007669"/>
    <property type="project" value="UniProtKB-ARBA"/>
</dbReference>
<keyword evidence="3 6" id="KW-0812">Transmembrane</keyword>
<proteinExistence type="inferred from homology"/>
<dbReference type="AlphaFoldDB" id="A0A172YD81"/>
<feature type="transmembrane region" description="Helical" evidence="6">
    <location>
        <begin position="12"/>
        <end position="33"/>
    </location>
</feature>
<evidence type="ECO:0000256" key="2">
    <source>
        <dbReference type="ARBA" id="ARBA00007349"/>
    </source>
</evidence>
<feature type="transmembrane region" description="Helical" evidence="6">
    <location>
        <begin position="470"/>
        <end position="491"/>
    </location>
</feature>
<dbReference type="RefSeq" id="WP_064122151.1">
    <property type="nucleotide sequence ID" value="NZ_CP015243.1"/>
</dbReference>
<evidence type="ECO:0000256" key="6">
    <source>
        <dbReference type="SAM" id="Phobius"/>
    </source>
</evidence>
<evidence type="ECO:0000256" key="3">
    <source>
        <dbReference type="ARBA" id="ARBA00022692"/>
    </source>
</evidence>
<feature type="transmembrane region" description="Helical" evidence="6">
    <location>
        <begin position="315"/>
        <end position="334"/>
    </location>
</feature>
<comment type="similarity">
    <text evidence="2">Belongs to the SLC13A/DASS transporter (TC 2.A.47) family. DIT1 subfamily.</text>
</comment>
<keyword evidence="4 6" id="KW-1133">Transmembrane helix</keyword>
<dbReference type="GO" id="GO:0005886">
    <property type="term" value="C:plasma membrane"/>
    <property type="evidence" value="ECO:0007669"/>
    <property type="project" value="TreeGrafter"/>
</dbReference>
<feature type="transmembrane region" description="Helical" evidence="6">
    <location>
        <begin position="234"/>
        <end position="256"/>
    </location>
</feature>
<gene>
    <name evidence="7" type="ORF">A5892_06730</name>
</gene>
<dbReference type="GO" id="GO:1905039">
    <property type="term" value="P:carboxylic acid transmembrane transport"/>
    <property type="evidence" value="ECO:0007669"/>
    <property type="project" value="UniProtKB-ARBA"/>
</dbReference>
<feature type="transmembrane region" description="Helical" evidence="6">
    <location>
        <begin position="290"/>
        <end position="309"/>
    </location>
</feature>
<feature type="transmembrane region" description="Helical" evidence="6">
    <location>
        <begin position="39"/>
        <end position="59"/>
    </location>
</feature>
<feature type="transmembrane region" description="Helical" evidence="6">
    <location>
        <begin position="429"/>
        <end position="449"/>
    </location>
</feature>